<gene>
    <name evidence="3" type="ORF">Hamer_G031864</name>
</gene>
<evidence type="ECO:0000313" key="3">
    <source>
        <dbReference type="EMBL" id="KAG7158398.1"/>
    </source>
</evidence>
<sequence length="271" mass="30231">MMGPEFNMTDNVYETFVSRPMNEAEKPTLDMDVCMEDQHHKSRAPALSSATPVCTYPSYSSSYCSHNLITSSTVPNTSPLIQSVASSVSGAACTSLSGPSTCVSPSLIQISSPSPTLPIHSPVVPPLSDPLTSPGTPVASPPPTCSFTSPVSAVTTRSKKRRFTDEYAACRQRQEDSHSMKMKFMKKAHDAEMKQYEAKMKEYEARMKEHKARMKEHEVRMKEYEIKLQVSKEKEALLKNELLVNNSFHVKETDQHSLNIALELPRFLRSQ</sequence>
<proteinExistence type="predicted"/>
<evidence type="ECO:0000256" key="2">
    <source>
        <dbReference type="SAM" id="MobiDB-lite"/>
    </source>
</evidence>
<protein>
    <submittedName>
        <fullName evidence="3">Uncharacterized protein</fullName>
    </submittedName>
</protein>
<feature type="coiled-coil region" evidence="1">
    <location>
        <begin position="186"/>
        <end position="241"/>
    </location>
</feature>
<accession>A0A8J5JPI9</accession>
<keyword evidence="4" id="KW-1185">Reference proteome</keyword>
<reference evidence="3" key="1">
    <citation type="journal article" date="2021" name="Sci. Adv.">
        <title>The American lobster genome reveals insights on longevity, neural, and immune adaptations.</title>
        <authorList>
            <person name="Polinski J.M."/>
            <person name="Zimin A.V."/>
            <person name="Clark K.F."/>
            <person name="Kohn A.B."/>
            <person name="Sadowski N."/>
            <person name="Timp W."/>
            <person name="Ptitsyn A."/>
            <person name="Khanna P."/>
            <person name="Romanova D.Y."/>
            <person name="Williams P."/>
            <person name="Greenwood S.J."/>
            <person name="Moroz L.L."/>
            <person name="Walt D.R."/>
            <person name="Bodnar A.G."/>
        </authorList>
    </citation>
    <scope>NUCLEOTIDE SEQUENCE</scope>
    <source>
        <strain evidence="3">GMGI-L3</strain>
    </source>
</reference>
<name>A0A8J5JPI9_HOMAM</name>
<dbReference type="Proteomes" id="UP000747542">
    <property type="component" value="Unassembled WGS sequence"/>
</dbReference>
<evidence type="ECO:0000313" key="4">
    <source>
        <dbReference type="Proteomes" id="UP000747542"/>
    </source>
</evidence>
<keyword evidence="1" id="KW-0175">Coiled coil</keyword>
<dbReference type="AlphaFoldDB" id="A0A8J5JPI9"/>
<feature type="region of interest" description="Disordered" evidence="2">
    <location>
        <begin position="129"/>
        <end position="151"/>
    </location>
</feature>
<evidence type="ECO:0000256" key="1">
    <source>
        <dbReference type="SAM" id="Coils"/>
    </source>
</evidence>
<dbReference type="EMBL" id="JAHLQT010035256">
    <property type="protein sequence ID" value="KAG7158398.1"/>
    <property type="molecule type" value="Genomic_DNA"/>
</dbReference>
<organism evidence="3 4">
    <name type="scientific">Homarus americanus</name>
    <name type="common">American lobster</name>
    <dbReference type="NCBI Taxonomy" id="6706"/>
    <lineage>
        <taxon>Eukaryota</taxon>
        <taxon>Metazoa</taxon>
        <taxon>Ecdysozoa</taxon>
        <taxon>Arthropoda</taxon>
        <taxon>Crustacea</taxon>
        <taxon>Multicrustacea</taxon>
        <taxon>Malacostraca</taxon>
        <taxon>Eumalacostraca</taxon>
        <taxon>Eucarida</taxon>
        <taxon>Decapoda</taxon>
        <taxon>Pleocyemata</taxon>
        <taxon>Astacidea</taxon>
        <taxon>Nephropoidea</taxon>
        <taxon>Nephropidae</taxon>
        <taxon>Homarus</taxon>
    </lineage>
</organism>
<comment type="caution">
    <text evidence="3">The sequence shown here is derived from an EMBL/GenBank/DDBJ whole genome shotgun (WGS) entry which is preliminary data.</text>
</comment>